<dbReference type="EMBL" id="JANFFA010000003">
    <property type="protein sequence ID" value="MDQ2095141.1"/>
    <property type="molecule type" value="Genomic_DNA"/>
</dbReference>
<dbReference type="GO" id="GO:0005975">
    <property type="term" value="P:carbohydrate metabolic process"/>
    <property type="evidence" value="ECO:0007669"/>
    <property type="project" value="TreeGrafter"/>
</dbReference>
<dbReference type="InterPro" id="IPR016143">
    <property type="entry name" value="Citrate_synth-like_sm_a-sub"/>
</dbReference>
<comment type="similarity">
    <text evidence="2">Belongs to the citrate synthase family.</text>
</comment>
<dbReference type="GO" id="GO:0036440">
    <property type="term" value="F:citrate synthase activity"/>
    <property type="evidence" value="ECO:0007669"/>
    <property type="project" value="UniProtKB-EC"/>
</dbReference>
<keyword evidence="6" id="KW-1185">Reference proteome</keyword>
<dbReference type="InterPro" id="IPR016142">
    <property type="entry name" value="Citrate_synth-like_lrg_a-sub"/>
</dbReference>
<dbReference type="GO" id="GO:0005829">
    <property type="term" value="C:cytosol"/>
    <property type="evidence" value="ECO:0007669"/>
    <property type="project" value="TreeGrafter"/>
</dbReference>
<dbReference type="AlphaFoldDB" id="A0AAJ1UF66"/>
<evidence type="ECO:0000256" key="1">
    <source>
        <dbReference type="ARBA" id="ARBA00004751"/>
    </source>
</evidence>
<dbReference type="PANTHER" id="PTHR11739:SF4">
    <property type="entry name" value="CITRATE SYNTHASE, PEROXISOMAL"/>
    <property type="match status" value="1"/>
</dbReference>
<proteinExistence type="inferred from homology"/>
<dbReference type="GO" id="GO:0006099">
    <property type="term" value="P:tricarboxylic acid cycle"/>
    <property type="evidence" value="ECO:0007669"/>
    <property type="project" value="TreeGrafter"/>
</dbReference>
<sequence length="265" mass="28030">MPKRKDKITSNIGWSTADRIQVHGLDLPSEILGHINLGDMAFMQVTGRKPTAQESVVFNAIAVTLVEHGITPSAMVARLTYMGAPESLQAAVAAGLCGLGTVFVGSMEGASRMLYAALPPDQAGKGADLDAIAQKVVADHRAARKIVSGLGHPVHKPIDPRTPRLFEIAAENGLSGDYIALMQKIQQEAEASSGKVLPINATGAIGAICCEFGFPQEIIRGFGVMARAIGLVGHILEETRNPMAFELWQRAEEEILETSGPGKAG</sequence>
<comment type="pathway">
    <text evidence="1">Carbohydrate metabolism; tricarboxylic acid cycle; isocitrate from oxaloacetate: step 1/2.</text>
</comment>
<keyword evidence="5" id="KW-0456">Lyase</keyword>
<evidence type="ECO:0000256" key="3">
    <source>
        <dbReference type="ARBA" id="ARBA00012972"/>
    </source>
</evidence>
<reference evidence="5" key="2">
    <citation type="submission" date="2023-04" db="EMBL/GenBank/DDBJ databases">
        <title>'Rhodoalgimonas zhirmunskyi' gen. nov., isolated from a red alga.</title>
        <authorList>
            <person name="Nedashkovskaya O.I."/>
            <person name="Otstavnykh N.Y."/>
            <person name="Bystritskaya E.P."/>
            <person name="Balabanova L.A."/>
            <person name="Isaeva M.P."/>
        </authorList>
    </citation>
    <scope>NUCLEOTIDE SEQUENCE</scope>
    <source>
        <strain evidence="5">10Alg 79</strain>
    </source>
</reference>
<accession>A0AAJ1UF66</accession>
<evidence type="ECO:0000256" key="4">
    <source>
        <dbReference type="ARBA" id="ARBA00022679"/>
    </source>
</evidence>
<name>A0AAJ1UF66_9RHOB</name>
<keyword evidence="4" id="KW-0808">Transferase</keyword>
<organism evidence="5 6">
    <name type="scientific">Rhodalgimonas zhirmunskyi</name>
    <dbReference type="NCBI Taxonomy" id="2964767"/>
    <lineage>
        <taxon>Bacteria</taxon>
        <taxon>Pseudomonadati</taxon>
        <taxon>Pseudomonadota</taxon>
        <taxon>Alphaproteobacteria</taxon>
        <taxon>Rhodobacterales</taxon>
        <taxon>Roseobacteraceae</taxon>
        <taxon>Rhodalgimonas</taxon>
    </lineage>
</organism>
<reference evidence="5" key="1">
    <citation type="submission" date="2022-07" db="EMBL/GenBank/DDBJ databases">
        <authorList>
            <person name="Otstavnykh N."/>
            <person name="Isaeva M."/>
            <person name="Bystritskaya E."/>
        </authorList>
    </citation>
    <scope>NUCLEOTIDE SEQUENCE</scope>
    <source>
        <strain evidence="5">10Alg 79</strain>
    </source>
</reference>
<dbReference type="GO" id="GO:0016829">
    <property type="term" value="F:lyase activity"/>
    <property type="evidence" value="ECO:0007669"/>
    <property type="project" value="UniProtKB-KW"/>
</dbReference>
<dbReference type="NCBIfam" id="NF004868">
    <property type="entry name" value="PRK06224.1-5"/>
    <property type="match status" value="1"/>
</dbReference>
<dbReference type="InterPro" id="IPR036969">
    <property type="entry name" value="Citrate_synthase_sf"/>
</dbReference>
<dbReference type="Gene3D" id="1.10.230.10">
    <property type="entry name" value="Cytochrome P450-Terp, domain 2"/>
    <property type="match status" value="1"/>
</dbReference>
<evidence type="ECO:0000313" key="5">
    <source>
        <dbReference type="EMBL" id="MDQ2095141.1"/>
    </source>
</evidence>
<comment type="caution">
    <text evidence="5">The sequence shown here is derived from an EMBL/GenBank/DDBJ whole genome shotgun (WGS) entry which is preliminary data.</text>
</comment>
<dbReference type="Pfam" id="PF00285">
    <property type="entry name" value="Citrate_synt"/>
    <property type="match status" value="1"/>
</dbReference>
<dbReference type="Gene3D" id="1.10.580.10">
    <property type="entry name" value="Citrate Synthase, domain 1"/>
    <property type="match status" value="1"/>
</dbReference>
<dbReference type="CDD" id="cd06100">
    <property type="entry name" value="CCL_ACL-C"/>
    <property type="match status" value="1"/>
</dbReference>
<evidence type="ECO:0000313" key="6">
    <source>
        <dbReference type="Proteomes" id="UP001227162"/>
    </source>
</evidence>
<protein>
    <recommendedName>
        <fullName evidence="3">citrate synthase (unknown stereospecificity)</fullName>
        <ecNumber evidence="3">2.3.3.16</ecNumber>
    </recommendedName>
</protein>
<dbReference type="EC" id="2.3.3.16" evidence="3"/>
<dbReference type="Proteomes" id="UP001227162">
    <property type="component" value="Unassembled WGS sequence"/>
</dbReference>
<dbReference type="RefSeq" id="WP_317626742.1">
    <property type="nucleotide sequence ID" value="NZ_JANFFA010000003.1"/>
</dbReference>
<dbReference type="PANTHER" id="PTHR11739">
    <property type="entry name" value="CITRATE SYNTHASE"/>
    <property type="match status" value="1"/>
</dbReference>
<evidence type="ECO:0000256" key="2">
    <source>
        <dbReference type="ARBA" id="ARBA00010566"/>
    </source>
</evidence>
<dbReference type="InterPro" id="IPR002020">
    <property type="entry name" value="Citrate_synthase"/>
</dbReference>
<dbReference type="SUPFAM" id="SSF48256">
    <property type="entry name" value="Citrate synthase"/>
    <property type="match status" value="1"/>
</dbReference>
<gene>
    <name evidence="5" type="ORF">NOI20_13540</name>
</gene>